<evidence type="ECO:0000256" key="3">
    <source>
        <dbReference type="ARBA" id="ARBA00023004"/>
    </source>
</evidence>
<dbReference type="Pfam" id="PF00149">
    <property type="entry name" value="Metallophos"/>
    <property type="match status" value="1"/>
</dbReference>
<dbReference type="EMBL" id="CP059735">
    <property type="protein sequence ID" value="WDE01778.1"/>
    <property type="molecule type" value="Genomic_DNA"/>
</dbReference>
<sequence length="264" mass="29458">MSINPELKDLSSSAITLAQISDCHLFADKSALHCGVNVYDNLQRVLTELSNNHALDYLVFTGDLSQDHTELSYRHFADLVRQANLKVPVYFLPGNHDDESLLNKYLTPPYFHPGKVIEDLRWQVCLLSSKGDTPAGYLSKQSLQQLKQAVNPDKSQLIFMHHHPVAVGYFIDRHGLTNAEEFWQLTENFPSMKAVACGHVHRGLTLSPENSGCPLVVHTCPATSIQFDPGCETVSALAQGPGYRLFTLNEDTSINTQVHYLEVL</sequence>
<evidence type="ECO:0000256" key="1">
    <source>
        <dbReference type="ARBA" id="ARBA00022723"/>
    </source>
</evidence>
<dbReference type="InterPro" id="IPR029052">
    <property type="entry name" value="Metallo-depent_PP-like"/>
</dbReference>
<dbReference type="GO" id="GO:0046872">
    <property type="term" value="F:metal ion binding"/>
    <property type="evidence" value="ECO:0007669"/>
    <property type="project" value="UniProtKB-KW"/>
</dbReference>
<dbReference type="Gene3D" id="3.60.21.10">
    <property type="match status" value="1"/>
</dbReference>
<keyword evidence="2" id="KW-0378">Hydrolase</keyword>
<accession>A0AAE9YYC1</accession>
<dbReference type="PANTHER" id="PTHR42988:SF2">
    <property type="entry name" value="CYCLIC NUCLEOTIDE PHOSPHODIESTERASE CBUA0032-RELATED"/>
    <property type="match status" value="1"/>
</dbReference>
<gene>
    <name evidence="6" type="ORF">SG35_006225</name>
</gene>
<dbReference type="KEGG" id="tact:SG35_006225"/>
<dbReference type="SUPFAM" id="SSF56300">
    <property type="entry name" value="Metallo-dependent phosphatases"/>
    <property type="match status" value="1"/>
</dbReference>
<dbReference type="PANTHER" id="PTHR42988">
    <property type="entry name" value="PHOSPHOHYDROLASE"/>
    <property type="match status" value="1"/>
</dbReference>
<proteinExistence type="inferred from homology"/>
<evidence type="ECO:0000256" key="2">
    <source>
        <dbReference type="ARBA" id="ARBA00022801"/>
    </source>
</evidence>
<evidence type="ECO:0000259" key="5">
    <source>
        <dbReference type="Pfam" id="PF00149"/>
    </source>
</evidence>
<keyword evidence="3" id="KW-0408">Iron</keyword>
<comment type="similarity">
    <text evidence="4">Belongs to the cyclic nucleotide phosphodiesterase class-III family.</text>
</comment>
<evidence type="ECO:0000313" key="7">
    <source>
        <dbReference type="Proteomes" id="UP000032568"/>
    </source>
</evidence>
<evidence type="ECO:0000313" key="6">
    <source>
        <dbReference type="EMBL" id="WDE01778.1"/>
    </source>
</evidence>
<name>A0AAE9YYC1_9GAMM</name>
<evidence type="ECO:0000256" key="4">
    <source>
        <dbReference type="ARBA" id="ARBA00025742"/>
    </source>
</evidence>
<organism evidence="6 7">
    <name type="scientific">Thalassomonas actiniarum</name>
    <dbReference type="NCBI Taxonomy" id="485447"/>
    <lineage>
        <taxon>Bacteria</taxon>
        <taxon>Pseudomonadati</taxon>
        <taxon>Pseudomonadota</taxon>
        <taxon>Gammaproteobacteria</taxon>
        <taxon>Alteromonadales</taxon>
        <taxon>Colwelliaceae</taxon>
        <taxon>Thalassomonas</taxon>
    </lineage>
</organism>
<dbReference type="InterPro" id="IPR050884">
    <property type="entry name" value="CNP_phosphodiesterase-III"/>
</dbReference>
<dbReference type="AlphaFoldDB" id="A0AAE9YYC1"/>
<feature type="domain" description="Calcineurin-like phosphoesterase" evidence="5">
    <location>
        <begin position="16"/>
        <end position="202"/>
    </location>
</feature>
<dbReference type="GO" id="GO:0016787">
    <property type="term" value="F:hydrolase activity"/>
    <property type="evidence" value="ECO:0007669"/>
    <property type="project" value="UniProtKB-KW"/>
</dbReference>
<dbReference type="InterPro" id="IPR004843">
    <property type="entry name" value="Calcineurin-like_PHP"/>
</dbReference>
<reference evidence="6 7" key="1">
    <citation type="journal article" date="2015" name="Genome Announc.">
        <title>Draft Genome Sequences of Marine Isolates of Thalassomonas viridans and Thalassomonas actiniarum.</title>
        <authorList>
            <person name="Olonade I."/>
            <person name="van Zyl L.J."/>
            <person name="Trindade M."/>
        </authorList>
    </citation>
    <scope>NUCLEOTIDE SEQUENCE [LARGE SCALE GENOMIC DNA]</scope>
    <source>
        <strain evidence="6 7">A5K-106</strain>
    </source>
</reference>
<keyword evidence="1" id="KW-0479">Metal-binding</keyword>
<protein>
    <submittedName>
        <fullName evidence="6">Metallophosphoesterase</fullName>
    </submittedName>
</protein>
<keyword evidence="7" id="KW-1185">Reference proteome</keyword>
<reference evidence="6 7" key="2">
    <citation type="journal article" date="2022" name="Mar. Drugs">
        <title>Bioassay-Guided Fractionation Leads to the Detection of Cholic Acid Generated by the Rare Thalassomonas sp.</title>
        <authorList>
            <person name="Pheiffer F."/>
            <person name="Schneider Y.K."/>
            <person name="Hansen E.H."/>
            <person name="Andersen J.H."/>
            <person name="Isaksson J."/>
            <person name="Busche T."/>
            <person name="R C."/>
            <person name="Kalinowski J."/>
            <person name="Zyl L.V."/>
            <person name="Trindade M."/>
        </authorList>
    </citation>
    <scope>NUCLEOTIDE SEQUENCE [LARGE SCALE GENOMIC DNA]</scope>
    <source>
        <strain evidence="6 7">A5K-106</strain>
    </source>
</reference>
<dbReference type="Proteomes" id="UP000032568">
    <property type="component" value="Chromosome"/>
</dbReference>